<evidence type="ECO:0000256" key="1">
    <source>
        <dbReference type="ARBA" id="ARBA00006252"/>
    </source>
</evidence>
<comment type="caution">
    <text evidence="4">The sequence shown here is derived from an EMBL/GenBank/DDBJ whole genome shotgun (WGS) entry which is preliminary data.</text>
</comment>
<dbReference type="PANTHER" id="PTHR10204:SF34">
    <property type="entry name" value="NAD(P)H DEHYDROGENASE [QUINONE] 1 ISOFORM 1"/>
    <property type="match status" value="1"/>
</dbReference>
<dbReference type="PANTHER" id="PTHR10204">
    <property type="entry name" value="NAD P H OXIDOREDUCTASE-RELATED"/>
    <property type="match status" value="1"/>
</dbReference>
<evidence type="ECO:0000256" key="2">
    <source>
        <dbReference type="ARBA" id="ARBA00023002"/>
    </source>
</evidence>
<protein>
    <submittedName>
        <fullName evidence="4">NAD(P)H-dependent oxidoreductase</fullName>
        <ecNumber evidence="4">1.-.-.-</ecNumber>
        <ecNumber evidence="4">1.6.99.-</ecNumber>
    </submittedName>
</protein>
<dbReference type="InterPro" id="IPR051545">
    <property type="entry name" value="NAD(P)H_dehydrogenase_qn"/>
</dbReference>
<evidence type="ECO:0000313" key="4">
    <source>
        <dbReference type="EMBL" id="MFD0999247.1"/>
    </source>
</evidence>
<dbReference type="GO" id="GO:0016491">
    <property type="term" value="F:oxidoreductase activity"/>
    <property type="evidence" value="ECO:0007669"/>
    <property type="project" value="UniProtKB-KW"/>
</dbReference>
<evidence type="ECO:0000259" key="3">
    <source>
        <dbReference type="Pfam" id="PF02525"/>
    </source>
</evidence>
<dbReference type="EMBL" id="JBHTKA010000001">
    <property type="protein sequence ID" value="MFD0999247.1"/>
    <property type="molecule type" value="Genomic_DNA"/>
</dbReference>
<accession>A0ABW3JZI2</accession>
<keyword evidence="2 4" id="KW-0560">Oxidoreductase</keyword>
<dbReference type="SUPFAM" id="SSF52218">
    <property type="entry name" value="Flavoproteins"/>
    <property type="match status" value="1"/>
</dbReference>
<proteinExistence type="inferred from homology"/>
<dbReference type="EC" id="1.-.-.-" evidence="4"/>
<dbReference type="RefSeq" id="WP_377577348.1">
    <property type="nucleotide sequence ID" value="NZ_JBHTKA010000001.1"/>
</dbReference>
<dbReference type="InterPro" id="IPR029039">
    <property type="entry name" value="Flavoprotein-like_sf"/>
</dbReference>
<evidence type="ECO:0000313" key="5">
    <source>
        <dbReference type="Proteomes" id="UP001597112"/>
    </source>
</evidence>
<name>A0ABW3JZI2_9BACT</name>
<dbReference type="Gene3D" id="3.40.50.360">
    <property type="match status" value="1"/>
</dbReference>
<keyword evidence="5" id="KW-1185">Reference proteome</keyword>
<organism evidence="4 5">
    <name type="scientific">Ohtaekwangia kribbensis</name>
    <dbReference type="NCBI Taxonomy" id="688913"/>
    <lineage>
        <taxon>Bacteria</taxon>
        <taxon>Pseudomonadati</taxon>
        <taxon>Bacteroidota</taxon>
        <taxon>Cytophagia</taxon>
        <taxon>Cytophagales</taxon>
        <taxon>Fulvivirgaceae</taxon>
        <taxon>Ohtaekwangia</taxon>
    </lineage>
</organism>
<dbReference type="InterPro" id="IPR003680">
    <property type="entry name" value="Flavodoxin_fold"/>
</dbReference>
<gene>
    <name evidence="4" type="ORF">ACFQ21_08015</name>
</gene>
<reference evidence="5" key="1">
    <citation type="journal article" date="2019" name="Int. J. Syst. Evol. Microbiol.">
        <title>The Global Catalogue of Microorganisms (GCM) 10K type strain sequencing project: providing services to taxonomists for standard genome sequencing and annotation.</title>
        <authorList>
            <consortium name="The Broad Institute Genomics Platform"/>
            <consortium name="The Broad Institute Genome Sequencing Center for Infectious Disease"/>
            <person name="Wu L."/>
            <person name="Ma J."/>
        </authorList>
    </citation>
    <scope>NUCLEOTIDE SEQUENCE [LARGE SCALE GENOMIC DNA]</scope>
    <source>
        <strain evidence="5">CCUG 58938</strain>
    </source>
</reference>
<comment type="similarity">
    <text evidence="1">Belongs to the NAD(P)H dehydrogenase (quinone) family.</text>
</comment>
<dbReference type="Pfam" id="PF02525">
    <property type="entry name" value="Flavodoxin_2"/>
    <property type="match status" value="1"/>
</dbReference>
<sequence length="198" mass="22946">MNILIIYSHPSKKSYTFQILEQLKNELVAQNWNVDISDLYAMDFQADMTEQEYEREGFARTELPIAHDILSEHKKIEKSDCIIFIYPVWWSDCPAKLKGWFDRVYSIGYAYGHNNSAQKMKSIKYGVVVCTAGHPNDFLTEIGIAQSMQNVMLDDRLGKRFEYKEMLILGGTLQIEHVRDLHSARIKELPSKIKAYCA</sequence>
<feature type="domain" description="Flavodoxin-like fold" evidence="3">
    <location>
        <begin position="1"/>
        <end position="150"/>
    </location>
</feature>
<dbReference type="Proteomes" id="UP001597112">
    <property type="component" value="Unassembled WGS sequence"/>
</dbReference>
<dbReference type="EC" id="1.6.99.-" evidence="4"/>